<dbReference type="Gene3D" id="3.30.450.20">
    <property type="entry name" value="PAS domain"/>
    <property type="match status" value="1"/>
</dbReference>
<comment type="caution">
    <text evidence="13">The sequence shown here is derived from an EMBL/GenBank/DDBJ whole genome shotgun (WGS) entry which is preliminary data.</text>
</comment>
<dbReference type="CDD" id="cd06225">
    <property type="entry name" value="HAMP"/>
    <property type="match status" value="1"/>
</dbReference>
<evidence type="ECO:0000313" key="14">
    <source>
        <dbReference type="Proteomes" id="UP000589896"/>
    </source>
</evidence>
<dbReference type="Pfam" id="PF18575">
    <property type="entry name" value="HAMP_N3"/>
    <property type="match status" value="1"/>
</dbReference>
<evidence type="ECO:0000256" key="9">
    <source>
        <dbReference type="PROSITE-ProRule" id="PRU00284"/>
    </source>
</evidence>
<evidence type="ECO:0000313" key="13">
    <source>
        <dbReference type="EMBL" id="NYZ61708.1"/>
    </source>
</evidence>
<feature type="non-terminal residue" evidence="13">
    <location>
        <position position="633"/>
    </location>
</feature>
<evidence type="ECO:0000259" key="12">
    <source>
        <dbReference type="PROSITE" id="PS50885"/>
    </source>
</evidence>
<dbReference type="InterPro" id="IPR003660">
    <property type="entry name" value="HAMP_dom"/>
</dbReference>
<sequence length="633" mass="67363">MLLKHALYRRLSDLPMKRKFLMQTAFVAVGIVLLAIVAARLQFVDLNDTRQAGLRAQTEMAMGVIEQYAARAEAGEIDLETAKAGALEILRVMQASDGVDYFFVTDEAPTMLMHPMRPDLTGKPLETVLSPDGKAIFPEFVRVAQAGGGFVDYTWAKAGEPDPVQKTSYAAAYAPWGWVIGTGVYLDDTQMQAMQFTGIMTAAGGLLVLLNLLIGGAIGASVLESVNRALAAVRGVSRGDLTVRTGVHGADEIGQMLKATDEMVHTLERFSGQVREMTRKHEAEDIGHRMPEDFPGIYGELARGVNTMMFEHLDAIVDAIDVLQEYANGDLTRDARRLPGSRAMLHEAMDAAKASLLAINGEIRRLSAAAALGDFSLRGDETAYRADFRAMVEGLNAMMATSDRNLGELSRLLRAIADGDLTVRMDGDFQGVFAQMRDDANATVAQLTGIVGRIQAASGAIGTASSEIAAGNDDLSRRTEQQAANLEETAASMEELTSTVRQNADHARQANQLAIGAASVASQGGDVVGQVVQTMSDIEQSSRKIADIISVIDGIAFQTNILALNAAVEAARAGEQGRGFAVVASEVRTLAQRSAAAAKEIKQLIDDSTGKVESGAALAAQAGKTMGEIVTSV</sequence>
<evidence type="ECO:0000256" key="5">
    <source>
        <dbReference type="ARBA" id="ARBA00022989"/>
    </source>
</evidence>
<dbReference type="SUPFAM" id="SSF158472">
    <property type="entry name" value="HAMP domain-like"/>
    <property type="match status" value="1"/>
</dbReference>
<dbReference type="Gene3D" id="1.20.120.1530">
    <property type="match status" value="2"/>
</dbReference>
<keyword evidence="3" id="KW-0488">Methylation</keyword>
<name>A0A7Z0QNC7_9GAMM</name>
<reference evidence="13 14" key="1">
    <citation type="submission" date="2020-07" db="EMBL/GenBank/DDBJ databases">
        <title>isolation of Luteimonas sp. SJ-16.</title>
        <authorList>
            <person name="Huang X.-X."/>
            <person name="Xu L."/>
            <person name="Sun J.-Q."/>
        </authorList>
    </citation>
    <scope>NUCLEOTIDE SEQUENCE [LARGE SCALE GENOMIC DNA]</scope>
    <source>
        <strain evidence="13 14">SJ-16</strain>
    </source>
</reference>
<evidence type="ECO:0000256" key="1">
    <source>
        <dbReference type="ARBA" id="ARBA00004651"/>
    </source>
</evidence>
<dbReference type="SUPFAM" id="SSF58104">
    <property type="entry name" value="Methyl-accepting chemotaxis protein (MCP) signaling domain"/>
    <property type="match status" value="1"/>
</dbReference>
<feature type="domain" description="Methyl-accepting transducer" evidence="11">
    <location>
        <begin position="457"/>
        <end position="633"/>
    </location>
</feature>
<accession>A0A7Z0QNC7</accession>
<dbReference type="GO" id="GO:0004888">
    <property type="term" value="F:transmembrane signaling receptor activity"/>
    <property type="evidence" value="ECO:0007669"/>
    <property type="project" value="TreeGrafter"/>
</dbReference>
<dbReference type="EMBL" id="JACCJZ010000007">
    <property type="protein sequence ID" value="NYZ61708.1"/>
    <property type="molecule type" value="Genomic_DNA"/>
</dbReference>
<dbReference type="FunFam" id="1.10.287.950:FF:000001">
    <property type="entry name" value="Methyl-accepting chemotaxis sensory transducer"/>
    <property type="match status" value="1"/>
</dbReference>
<evidence type="ECO:0000256" key="6">
    <source>
        <dbReference type="ARBA" id="ARBA00023136"/>
    </source>
</evidence>
<keyword evidence="14" id="KW-1185">Reference proteome</keyword>
<proteinExistence type="inferred from homology"/>
<evidence type="ECO:0000256" key="7">
    <source>
        <dbReference type="ARBA" id="ARBA00023224"/>
    </source>
</evidence>
<keyword evidence="6 10" id="KW-0472">Membrane</keyword>
<dbReference type="SMART" id="SM00283">
    <property type="entry name" value="MA"/>
    <property type="match status" value="1"/>
</dbReference>
<dbReference type="GO" id="GO:0005886">
    <property type="term" value="C:plasma membrane"/>
    <property type="evidence" value="ECO:0007669"/>
    <property type="project" value="UniProtKB-SubCell"/>
</dbReference>
<feature type="transmembrane region" description="Helical" evidence="10">
    <location>
        <begin position="199"/>
        <end position="223"/>
    </location>
</feature>
<dbReference type="InterPro" id="IPR033480">
    <property type="entry name" value="sCache_2"/>
</dbReference>
<evidence type="ECO:0000256" key="4">
    <source>
        <dbReference type="ARBA" id="ARBA00022692"/>
    </source>
</evidence>
<keyword evidence="7 9" id="KW-0807">Transducer</keyword>
<evidence type="ECO:0000256" key="8">
    <source>
        <dbReference type="ARBA" id="ARBA00029447"/>
    </source>
</evidence>
<dbReference type="AlphaFoldDB" id="A0A7Z0QNC7"/>
<dbReference type="InterPro" id="IPR051310">
    <property type="entry name" value="MCP_chemotaxis"/>
</dbReference>
<dbReference type="PROSITE" id="PS50111">
    <property type="entry name" value="CHEMOTAXIS_TRANSDUC_2"/>
    <property type="match status" value="1"/>
</dbReference>
<evidence type="ECO:0000256" key="2">
    <source>
        <dbReference type="ARBA" id="ARBA00022475"/>
    </source>
</evidence>
<dbReference type="Proteomes" id="UP000589896">
    <property type="component" value="Unassembled WGS sequence"/>
</dbReference>
<comment type="similarity">
    <text evidence="8">Belongs to the methyl-accepting chemotaxis (MCP) protein family.</text>
</comment>
<evidence type="ECO:0000259" key="11">
    <source>
        <dbReference type="PROSITE" id="PS50111"/>
    </source>
</evidence>
<dbReference type="Pfam" id="PF00672">
    <property type="entry name" value="HAMP"/>
    <property type="match status" value="1"/>
</dbReference>
<dbReference type="InterPro" id="IPR004089">
    <property type="entry name" value="MCPsignal_dom"/>
</dbReference>
<gene>
    <name evidence="13" type="ORF">H0E82_02875</name>
</gene>
<dbReference type="PANTHER" id="PTHR43531:SF14">
    <property type="entry name" value="METHYL-ACCEPTING CHEMOTAXIS PROTEIN I-RELATED"/>
    <property type="match status" value="1"/>
</dbReference>
<comment type="subcellular location">
    <subcellularLocation>
        <location evidence="1">Cell membrane</location>
        <topology evidence="1">Multi-pass membrane protein</topology>
    </subcellularLocation>
</comment>
<evidence type="ECO:0000256" key="3">
    <source>
        <dbReference type="ARBA" id="ARBA00022481"/>
    </source>
</evidence>
<dbReference type="SMART" id="SM01049">
    <property type="entry name" value="Cache_2"/>
    <property type="match status" value="1"/>
</dbReference>
<dbReference type="PANTHER" id="PTHR43531">
    <property type="entry name" value="PROTEIN ICFG"/>
    <property type="match status" value="1"/>
</dbReference>
<protein>
    <submittedName>
        <fullName evidence="13">Cache domain-containing protein</fullName>
    </submittedName>
</protein>
<dbReference type="CDD" id="cd11386">
    <property type="entry name" value="MCP_signal"/>
    <property type="match status" value="1"/>
</dbReference>
<dbReference type="Pfam" id="PF00015">
    <property type="entry name" value="MCPsignal"/>
    <property type="match status" value="1"/>
</dbReference>
<dbReference type="InterPro" id="IPR041395">
    <property type="entry name" value="McpB_HAMP_3rd"/>
</dbReference>
<keyword evidence="5 10" id="KW-1133">Transmembrane helix</keyword>
<dbReference type="GO" id="GO:0007165">
    <property type="term" value="P:signal transduction"/>
    <property type="evidence" value="ECO:0007669"/>
    <property type="project" value="UniProtKB-KW"/>
</dbReference>
<organism evidence="13 14">
    <name type="scientific">Luteimonas deserti</name>
    <dbReference type="NCBI Taxonomy" id="2752306"/>
    <lineage>
        <taxon>Bacteria</taxon>
        <taxon>Pseudomonadati</taxon>
        <taxon>Pseudomonadota</taxon>
        <taxon>Gammaproteobacteria</taxon>
        <taxon>Lysobacterales</taxon>
        <taxon>Lysobacteraceae</taxon>
        <taxon>Luteimonas</taxon>
    </lineage>
</organism>
<dbReference type="GO" id="GO:0006935">
    <property type="term" value="P:chemotaxis"/>
    <property type="evidence" value="ECO:0007669"/>
    <property type="project" value="TreeGrafter"/>
</dbReference>
<dbReference type="Pfam" id="PF18947">
    <property type="entry name" value="HAMP_2"/>
    <property type="match status" value="1"/>
</dbReference>
<evidence type="ECO:0000256" key="10">
    <source>
        <dbReference type="SAM" id="Phobius"/>
    </source>
</evidence>
<feature type="transmembrane region" description="Helical" evidence="10">
    <location>
        <begin position="20"/>
        <end position="41"/>
    </location>
</feature>
<keyword evidence="2" id="KW-1003">Cell membrane</keyword>
<dbReference type="SMART" id="SM00304">
    <property type="entry name" value="HAMP"/>
    <property type="match status" value="2"/>
</dbReference>
<feature type="domain" description="HAMP" evidence="12">
    <location>
        <begin position="220"/>
        <end position="272"/>
    </location>
</feature>
<dbReference type="PROSITE" id="PS50885">
    <property type="entry name" value="HAMP"/>
    <property type="match status" value="2"/>
</dbReference>
<keyword evidence="4 10" id="KW-0812">Transmembrane</keyword>
<dbReference type="RefSeq" id="WP_180543549.1">
    <property type="nucleotide sequence ID" value="NZ_JACCJZ010000007.1"/>
</dbReference>
<feature type="domain" description="HAMP" evidence="12">
    <location>
        <begin position="400"/>
        <end position="452"/>
    </location>
</feature>
<dbReference type="Gene3D" id="1.10.287.950">
    <property type="entry name" value="Methyl-accepting chemotaxis protein"/>
    <property type="match status" value="1"/>
</dbReference>
<dbReference type="Pfam" id="PF17200">
    <property type="entry name" value="sCache_2"/>
    <property type="match status" value="1"/>
</dbReference>